<evidence type="ECO:0000256" key="4">
    <source>
        <dbReference type="ARBA" id="ARBA00022692"/>
    </source>
</evidence>
<accession>A0ABW0NNB5</accession>
<feature type="transmembrane region" description="Helical" evidence="7">
    <location>
        <begin position="514"/>
        <end position="532"/>
    </location>
</feature>
<keyword evidence="5 7" id="KW-1133">Transmembrane helix</keyword>
<evidence type="ECO:0000256" key="6">
    <source>
        <dbReference type="ARBA" id="ARBA00023136"/>
    </source>
</evidence>
<evidence type="ECO:0000313" key="9">
    <source>
        <dbReference type="EMBL" id="MFC5501088.1"/>
    </source>
</evidence>
<evidence type="ECO:0000256" key="2">
    <source>
        <dbReference type="ARBA" id="ARBA00022676"/>
    </source>
</evidence>
<dbReference type="SUPFAM" id="SSF53448">
    <property type="entry name" value="Nucleotide-diphospho-sugar transferases"/>
    <property type="match status" value="1"/>
</dbReference>
<evidence type="ECO:0000256" key="1">
    <source>
        <dbReference type="ARBA" id="ARBA00004141"/>
    </source>
</evidence>
<gene>
    <name evidence="9" type="ORF">ACFPJ4_02410</name>
</gene>
<feature type="transmembrane region" description="Helical" evidence="7">
    <location>
        <begin position="35"/>
        <end position="55"/>
    </location>
</feature>
<feature type="domain" description="Glycosyltransferase 2-like" evidence="8">
    <location>
        <begin position="212"/>
        <end position="422"/>
    </location>
</feature>
<dbReference type="RefSeq" id="WP_386738691.1">
    <property type="nucleotide sequence ID" value="NZ_JBHSMG010000001.1"/>
</dbReference>
<comment type="caution">
    <text evidence="9">The sequence shown here is derived from an EMBL/GenBank/DDBJ whole genome shotgun (WGS) entry which is preliminary data.</text>
</comment>
<comment type="subcellular location">
    <subcellularLocation>
        <location evidence="1">Membrane</location>
        <topology evidence="1">Multi-pass membrane protein</topology>
    </subcellularLocation>
</comment>
<keyword evidence="2" id="KW-0328">Glycosyltransferase</keyword>
<keyword evidence="10" id="KW-1185">Reference proteome</keyword>
<keyword evidence="6 7" id="KW-0472">Membrane</keyword>
<dbReference type="Pfam" id="PF13632">
    <property type="entry name" value="Glyco_trans_2_3"/>
    <property type="match status" value="1"/>
</dbReference>
<dbReference type="EMBL" id="JBHSMG010000001">
    <property type="protein sequence ID" value="MFC5501088.1"/>
    <property type="molecule type" value="Genomic_DNA"/>
</dbReference>
<feature type="transmembrane region" description="Helical" evidence="7">
    <location>
        <begin position="482"/>
        <end position="502"/>
    </location>
</feature>
<dbReference type="Proteomes" id="UP001596039">
    <property type="component" value="Unassembled WGS sequence"/>
</dbReference>
<dbReference type="PANTHER" id="PTHR43867:SF2">
    <property type="entry name" value="CELLULOSE SYNTHASE CATALYTIC SUBUNIT A [UDP-FORMING]"/>
    <property type="match status" value="1"/>
</dbReference>
<feature type="transmembrane region" description="Helical" evidence="7">
    <location>
        <begin position="406"/>
        <end position="429"/>
    </location>
</feature>
<keyword evidence="4 7" id="KW-0812">Transmembrane</keyword>
<sequence length="593" mass="66932">MATTWKNKPYRGRRRADTAPLARKVENSAVESPTLLLFVLIAAIGVLAYTGFLLNPSNRGDWLPYGIVITAELILVTQALVSMWTILSGGQDPRTFAFHHSQERLFDATTIERSELAERPHDWPMYLENRRIRVDVYITVFGEPLEKIAKTAMAALAMRGQHVTWILDDGESDAVRDLAADLGVRYVRRLTHHGAKAGNINHALTVSNGEYFVVFDADFVPDKDFLYETVPFFIDDKVAFVQTPQAYGNLHNLISRGAGFMQTVFYRFIQPGRNRFNAAFSVGTNVIFRRSAIEQIGGMVTDSKSEDVWTSLRLHERGWRSIYIAVTLAVGDAPETIEAYTKQQLRWASGGFEILMQRNPFSPRTKLTIDQRIQYFVTATHYLVGITPLLLIMVPPLEIYFDLRPVNLTVTWLTWLLFYAGFYGIQVLLAFHTMGSFRPETLIMAAVSFPIYVRAFVNVFSGREQKWSATGSKRDYVSPFNFIIPQVLFFVFVLLTSLVGIVKDYSHQTITLATAWNVTNTIVLGTFIVAAFRESHRARAVEAPRATFYPTFARPVSERPIHSIPAPVPVRARAASEAERLVPVFDQAGRTVS</sequence>
<feature type="transmembrane region" description="Helical" evidence="7">
    <location>
        <begin position="373"/>
        <end position="394"/>
    </location>
</feature>
<dbReference type="CDD" id="cd06421">
    <property type="entry name" value="CESA_CelA_like"/>
    <property type="match status" value="1"/>
</dbReference>
<dbReference type="InterPro" id="IPR050321">
    <property type="entry name" value="Glycosyltr_2/OpgH_subfam"/>
</dbReference>
<dbReference type="InterPro" id="IPR029044">
    <property type="entry name" value="Nucleotide-diphossugar_trans"/>
</dbReference>
<protein>
    <submittedName>
        <fullName evidence="9">Glycosyltransferase family 2 protein</fullName>
    </submittedName>
</protein>
<dbReference type="Gene3D" id="3.90.550.10">
    <property type="entry name" value="Spore Coat Polysaccharide Biosynthesis Protein SpsA, Chain A"/>
    <property type="match status" value="1"/>
</dbReference>
<evidence type="ECO:0000256" key="3">
    <source>
        <dbReference type="ARBA" id="ARBA00022679"/>
    </source>
</evidence>
<evidence type="ECO:0000256" key="5">
    <source>
        <dbReference type="ARBA" id="ARBA00022989"/>
    </source>
</evidence>
<proteinExistence type="predicted"/>
<name>A0ABW0NNB5_9MICO</name>
<evidence type="ECO:0000256" key="7">
    <source>
        <dbReference type="SAM" id="Phobius"/>
    </source>
</evidence>
<feature type="transmembrane region" description="Helical" evidence="7">
    <location>
        <begin position="62"/>
        <end position="87"/>
    </location>
</feature>
<reference evidence="10" key="1">
    <citation type="journal article" date="2019" name="Int. J. Syst. Evol. Microbiol.">
        <title>The Global Catalogue of Microorganisms (GCM) 10K type strain sequencing project: providing services to taxonomists for standard genome sequencing and annotation.</title>
        <authorList>
            <consortium name="The Broad Institute Genomics Platform"/>
            <consortium name="The Broad Institute Genome Sequencing Center for Infectious Disease"/>
            <person name="Wu L."/>
            <person name="Ma J."/>
        </authorList>
    </citation>
    <scope>NUCLEOTIDE SEQUENCE [LARGE SCALE GENOMIC DNA]</scope>
    <source>
        <strain evidence="10">CGMCC 4.6997</strain>
    </source>
</reference>
<evidence type="ECO:0000259" key="8">
    <source>
        <dbReference type="Pfam" id="PF13632"/>
    </source>
</evidence>
<evidence type="ECO:0000313" key="10">
    <source>
        <dbReference type="Proteomes" id="UP001596039"/>
    </source>
</evidence>
<organism evidence="9 10">
    <name type="scientific">Lysinimonas soli</name>
    <dbReference type="NCBI Taxonomy" id="1074233"/>
    <lineage>
        <taxon>Bacteria</taxon>
        <taxon>Bacillati</taxon>
        <taxon>Actinomycetota</taxon>
        <taxon>Actinomycetes</taxon>
        <taxon>Micrococcales</taxon>
        <taxon>Microbacteriaceae</taxon>
        <taxon>Lysinimonas</taxon>
    </lineage>
</organism>
<dbReference type="PANTHER" id="PTHR43867">
    <property type="entry name" value="CELLULOSE SYNTHASE CATALYTIC SUBUNIT A [UDP-FORMING]"/>
    <property type="match status" value="1"/>
</dbReference>
<dbReference type="InterPro" id="IPR001173">
    <property type="entry name" value="Glyco_trans_2-like"/>
</dbReference>
<keyword evidence="3" id="KW-0808">Transferase</keyword>